<organism evidence="2 3">
    <name type="scientific">Nyssa sinensis</name>
    <dbReference type="NCBI Taxonomy" id="561372"/>
    <lineage>
        <taxon>Eukaryota</taxon>
        <taxon>Viridiplantae</taxon>
        <taxon>Streptophyta</taxon>
        <taxon>Embryophyta</taxon>
        <taxon>Tracheophyta</taxon>
        <taxon>Spermatophyta</taxon>
        <taxon>Magnoliopsida</taxon>
        <taxon>eudicotyledons</taxon>
        <taxon>Gunneridae</taxon>
        <taxon>Pentapetalae</taxon>
        <taxon>asterids</taxon>
        <taxon>Cornales</taxon>
        <taxon>Nyssaceae</taxon>
        <taxon>Nyssa</taxon>
    </lineage>
</organism>
<gene>
    <name evidence="2" type="ORF">F0562_028471</name>
</gene>
<evidence type="ECO:0000259" key="1">
    <source>
        <dbReference type="PROSITE" id="PS50004"/>
    </source>
</evidence>
<dbReference type="PROSITE" id="PS50004">
    <property type="entry name" value="C2"/>
    <property type="match status" value="1"/>
</dbReference>
<feature type="domain" description="C2" evidence="1">
    <location>
        <begin position="1"/>
        <end position="107"/>
    </location>
</feature>
<dbReference type="SUPFAM" id="SSF49562">
    <property type="entry name" value="C2 domain (Calcium/lipid-binding domain, CaLB)"/>
    <property type="match status" value="1"/>
</dbReference>
<dbReference type="EMBL" id="CM018039">
    <property type="protein sequence ID" value="KAA8535993.1"/>
    <property type="molecule type" value="Genomic_DNA"/>
</dbReference>
<reference evidence="2 3" key="1">
    <citation type="submission" date="2019-09" db="EMBL/GenBank/DDBJ databases">
        <title>A chromosome-level genome assembly of the Chinese tupelo Nyssa sinensis.</title>
        <authorList>
            <person name="Yang X."/>
            <person name="Kang M."/>
            <person name="Yang Y."/>
            <person name="Xiong H."/>
            <person name="Wang M."/>
            <person name="Zhang Z."/>
            <person name="Wang Z."/>
            <person name="Wu H."/>
            <person name="Ma T."/>
            <person name="Liu J."/>
            <person name="Xi Z."/>
        </authorList>
    </citation>
    <scope>NUCLEOTIDE SEQUENCE [LARGE SCALE GENOMIC DNA]</scope>
    <source>
        <strain evidence="2">J267</strain>
        <tissue evidence="2">Leaf</tissue>
    </source>
</reference>
<keyword evidence="3" id="KW-1185">Reference proteome</keyword>
<name>A0A5J5AYB7_9ASTE</name>
<dbReference type="InterPro" id="IPR035892">
    <property type="entry name" value="C2_domain_sf"/>
</dbReference>
<dbReference type="InterPro" id="IPR000008">
    <property type="entry name" value="C2_dom"/>
</dbReference>
<dbReference type="OrthoDB" id="1721402at2759"/>
<dbReference type="PANTHER" id="PTHR10774:SF214">
    <property type="entry name" value="CALCIUM-DEPENDENT LIPID-BINDING (CALB DOMAIN) FAMILY PROTEIN-RELATED"/>
    <property type="match status" value="1"/>
</dbReference>
<proteinExistence type="predicted"/>
<dbReference type="Proteomes" id="UP000325577">
    <property type="component" value="Linkage Group LG16"/>
</dbReference>
<dbReference type="CDD" id="cd00030">
    <property type="entry name" value="C2"/>
    <property type="match status" value="1"/>
</dbReference>
<dbReference type="Gene3D" id="2.60.40.150">
    <property type="entry name" value="C2 domain"/>
    <property type="match status" value="1"/>
</dbReference>
<evidence type="ECO:0000313" key="2">
    <source>
        <dbReference type="EMBL" id="KAA8535993.1"/>
    </source>
</evidence>
<accession>A0A5J5AYB7</accession>
<dbReference type="InterPro" id="IPR045050">
    <property type="entry name" value="Synaptotagmin_plant"/>
</dbReference>
<protein>
    <recommendedName>
        <fullName evidence="1">C2 domain-containing protein</fullName>
    </recommendedName>
</protein>
<dbReference type="AlphaFoldDB" id="A0A5J5AYB7"/>
<dbReference type="GO" id="GO:0008289">
    <property type="term" value="F:lipid binding"/>
    <property type="evidence" value="ECO:0007669"/>
    <property type="project" value="InterPro"/>
</dbReference>
<dbReference type="SMART" id="SM00239">
    <property type="entry name" value="C2"/>
    <property type="match status" value="1"/>
</dbReference>
<dbReference type="PANTHER" id="PTHR10774">
    <property type="entry name" value="EXTENDED SYNAPTOTAGMIN-RELATED"/>
    <property type="match status" value="1"/>
</dbReference>
<sequence>MPASGGLRLVIGHEAQDVEGKHHTNPYVRILSRGEERKTKRVKKNRNPKWEEEFQFMLDDPLINDKLHVEVLSKSSRIGLLHRKESLGYVDIDLADVSNKRINERYYLIG</sequence>
<dbReference type="Pfam" id="PF00168">
    <property type="entry name" value="C2"/>
    <property type="match status" value="1"/>
</dbReference>
<dbReference type="GO" id="GO:0005783">
    <property type="term" value="C:endoplasmic reticulum"/>
    <property type="evidence" value="ECO:0007669"/>
    <property type="project" value="TreeGrafter"/>
</dbReference>
<evidence type="ECO:0000313" key="3">
    <source>
        <dbReference type="Proteomes" id="UP000325577"/>
    </source>
</evidence>